<dbReference type="SUPFAM" id="SSF101601">
    <property type="entry name" value="Smp-1-like"/>
    <property type="match status" value="1"/>
</dbReference>
<reference evidence="2" key="1">
    <citation type="submission" date="2013-01" db="EMBL/GenBank/DDBJ databases">
        <title>Unveiling the Trypanosoma rangeli genome, the neglected and avirulent trypanosome of mammals.</title>
        <authorList>
            <person name="Stoco P.H."/>
            <person name="Wagner G."/>
            <person name="Gerber A."/>
            <person name="Zaha A."/>
            <person name="Monteiro K.M."/>
            <person name="Thompson C."/>
            <person name="Bartholomeu D.C."/>
            <person name="Bahia D."/>
            <person name="Loreto E."/>
            <person name="Prestes E.B."/>
            <person name="De Moraes M.H."/>
            <person name="Lueckemeyer D.D."/>
            <person name="Lima F.M."/>
            <person name="Vallejo G.A."/>
            <person name="Silveira Filho J.F."/>
            <person name="Tyler K.M."/>
            <person name="Almeida L.G."/>
            <person name="Steindel M."/>
            <person name="Ortiz M.F.D.E."/>
            <person name="Siervo M.A."/>
            <person name="Cunha O.L.D.E."/>
            <person name="Neto R."/>
            <person name="Rodrigues-Luiz G."/>
            <person name="Teixeira S.M."/>
            <person name="Silva R."/>
            <person name="Murta S.M."/>
            <person name="Sincero T.C."/>
            <person name="Mendes T.A."/>
            <person name="Urmenyi T.P."/>
            <person name="Da Rocha W.D."/>
            <person name="Vasconcellos A.T."/>
            <person name="Grisard E.C."/>
        </authorList>
    </citation>
    <scope>NUCLEOTIDE SEQUENCE</scope>
</reference>
<proteinExistence type="predicted"/>
<dbReference type="InterPro" id="IPR015232">
    <property type="entry name" value="DUF1935"/>
</dbReference>
<dbReference type="VEuPathDB" id="TriTrypDB:TRSC58_03454"/>
<evidence type="ECO:0000259" key="1">
    <source>
        <dbReference type="Pfam" id="PF09149"/>
    </source>
</evidence>
<organism evidence="2">
    <name type="scientific">Trypanosoma rangeli</name>
    <dbReference type="NCBI Taxonomy" id="5698"/>
    <lineage>
        <taxon>Eukaryota</taxon>
        <taxon>Discoba</taxon>
        <taxon>Euglenozoa</taxon>
        <taxon>Kinetoplastea</taxon>
        <taxon>Metakinetoplastina</taxon>
        <taxon>Trypanosomatida</taxon>
        <taxon>Trypanosomatidae</taxon>
        <taxon>Trypanosoma</taxon>
        <taxon>Herpetosoma</taxon>
    </lineage>
</organism>
<dbReference type="PANTHER" id="PTHR47047">
    <property type="entry name" value="PUTATIVE-RELATED-RELATED"/>
    <property type="match status" value="1"/>
</dbReference>
<dbReference type="FunFam" id="2.60.40.1180:FF:000033">
    <property type="entry name" value="Calpain-like cysteine peptidase, putative"/>
    <property type="match status" value="1"/>
</dbReference>
<dbReference type="Gene3D" id="2.60.40.1180">
    <property type="entry name" value="Golgi alpha-mannosidase II"/>
    <property type="match status" value="1"/>
</dbReference>
<name>R9TN28_TRYRA</name>
<sequence>MYDCMCIRTVFPFFSVFLERRPQGNCKEKTRALLSPPSFPLARNNAVVPLCTWLCRHRRNIAPGCISVFCWVQKKRAPICFVLFSPWWDDAPPRTHLHTCVCVHGACGCRFSPRLFGPRTWIYGLSFLFFVFSPASNPRACTNAFARSNPQEEFNFLSQPFYKFWPTMGCGASKSSSVVYANGKPTFEGDEVVKGFDEGNGLLFRIVNNKKRQWAYYNDTTEYEMHVKVNFGEDCDIRALGKTHLEKLDSGEYLATVVVYPCETEMFVEGRVNGFRVKMDALPLSEEYRRQKGSAGKK</sequence>
<dbReference type="PANTHER" id="PTHR47047:SF3">
    <property type="entry name" value="PUTATIVE-RELATED"/>
    <property type="match status" value="1"/>
</dbReference>
<evidence type="ECO:0000313" key="2">
    <source>
        <dbReference type="EMBL" id="AGN32934.1"/>
    </source>
</evidence>
<dbReference type="AlphaFoldDB" id="R9TN28"/>
<protein>
    <recommendedName>
        <fullName evidence="1">DUF1935 domain-containing protein</fullName>
    </recommendedName>
</protein>
<dbReference type="InterPro" id="IPR013780">
    <property type="entry name" value="Glyco_hydro_b"/>
</dbReference>
<accession>R9TN28</accession>
<dbReference type="InterPro" id="IPR036310">
    <property type="entry name" value="Smp-1-like_sf"/>
</dbReference>
<dbReference type="Pfam" id="PF09149">
    <property type="entry name" value="DUF1935"/>
    <property type="match status" value="1"/>
</dbReference>
<dbReference type="EMBL" id="KC544872">
    <property type="protein sequence ID" value="AGN32934.1"/>
    <property type="molecule type" value="Genomic_DNA"/>
</dbReference>
<feature type="domain" description="DUF1935" evidence="1">
    <location>
        <begin position="180"/>
        <end position="284"/>
    </location>
</feature>